<dbReference type="InterPro" id="IPR001173">
    <property type="entry name" value="Glyco_trans_2-like"/>
</dbReference>
<evidence type="ECO:0000259" key="1">
    <source>
        <dbReference type="Pfam" id="PF00535"/>
    </source>
</evidence>
<dbReference type="SUPFAM" id="SSF53448">
    <property type="entry name" value="Nucleotide-diphospho-sugar transferases"/>
    <property type="match status" value="1"/>
</dbReference>
<dbReference type="Proteomes" id="UP000277811">
    <property type="component" value="Unassembled WGS sequence"/>
</dbReference>
<dbReference type="CDD" id="cd00761">
    <property type="entry name" value="Glyco_tranf_GTA_type"/>
    <property type="match status" value="1"/>
</dbReference>
<proteinExistence type="predicted"/>
<dbReference type="AlphaFoldDB" id="A0A498R2X2"/>
<dbReference type="OrthoDB" id="9807209at2"/>
<dbReference type="Pfam" id="PF00535">
    <property type="entry name" value="Glycos_transf_2"/>
    <property type="match status" value="1"/>
</dbReference>
<dbReference type="GO" id="GO:0032259">
    <property type="term" value="P:methylation"/>
    <property type="evidence" value="ECO:0007669"/>
    <property type="project" value="UniProtKB-KW"/>
</dbReference>
<gene>
    <name evidence="2" type="ORF">LUCI_0729</name>
</gene>
<dbReference type="RefSeq" id="WP_122626508.1">
    <property type="nucleotide sequence ID" value="NZ_UPPP01000056.1"/>
</dbReference>
<keyword evidence="3" id="KW-1185">Reference proteome</keyword>
<reference evidence="2 3" key="1">
    <citation type="submission" date="2018-06" db="EMBL/GenBank/DDBJ databases">
        <authorList>
            <person name="Strepis N."/>
        </authorList>
    </citation>
    <scope>NUCLEOTIDE SEQUENCE [LARGE SCALE GENOMIC DNA]</scope>
    <source>
        <strain evidence="2">LUCI</strain>
    </source>
</reference>
<feature type="domain" description="Glycosyltransferase 2-like" evidence="1">
    <location>
        <begin position="12"/>
        <end position="145"/>
    </location>
</feature>
<dbReference type="SUPFAM" id="SSF53335">
    <property type="entry name" value="S-adenosyl-L-methionine-dependent methyltransferases"/>
    <property type="match status" value="1"/>
</dbReference>
<dbReference type="PANTHER" id="PTHR22916">
    <property type="entry name" value="GLYCOSYLTRANSFERASE"/>
    <property type="match status" value="1"/>
</dbReference>
<dbReference type="EMBL" id="UPPP01000056">
    <property type="protein sequence ID" value="VBB05519.1"/>
    <property type="molecule type" value="Genomic_DNA"/>
</dbReference>
<evidence type="ECO:0000313" key="2">
    <source>
        <dbReference type="EMBL" id="VBB05519.1"/>
    </source>
</evidence>
<sequence length="432" mass="49176">MSKKFNDCPLISVGIPVYNGAQHIGMALDALLEQKHTNLEIIISDNQSTDETLEICRKYAAKDNRIKVFQNKENIGAVKNFNRVFQLAQGEYFMWHSHDDALDPQYLQKCLLSLQDHPEAVLCSSDVMYIDGNGWKLKLHENMNTVGQSLSERIFTVVGCRFWSEACGLMRTEKLKKTSLLTDTYGSDVVLLTELAFWGGFAKVKEPLFYYRDRARPMKEYQTYLNAPNQNRFNKRPYTELLRNVLNVVKDSDLDPIQKSAIYDGIVQTVAYLNLNWYSNIIKENLPANHTVSGKNDIILYNLIDGDIEAAQLATGLQNGINNVLNKLVNDRPILIWGASAGGCNVLNYLKESGCKVSGFIDNNPAKWGEIVKGIQIFPPSVLSECVNKSKPYVIIASMYAEEIQKQIRMDGYEHERDFKQQDCMSNYLFLY</sequence>
<name>A0A498R2X2_9FIRM</name>
<dbReference type="PANTHER" id="PTHR22916:SF56">
    <property type="entry name" value="GLYCOSYL TRANSFERASE"/>
    <property type="match status" value="1"/>
</dbReference>
<dbReference type="GO" id="GO:0008168">
    <property type="term" value="F:methyltransferase activity"/>
    <property type="evidence" value="ECO:0007669"/>
    <property type="project" value="UniProtKB-KW"/>
</dbReference>
<keyword evidence="2" id="KW-0489">Methyltransferase</keyword>
<dbReference type="InterPro" id="IPR029044">
    <property type="entry name" value="Nucleotide-diphossugar_trans"/>
</dbReference>
<accession>A0A498R2X2</accession>
<protein>
    <submittedName>
        <fullName evidence="2">S-adenosyl-l-methionine-dependent methyltransferase</fullName>
    </submittedName>
</protein>
<dbReference type="Gene3D" id="3.40.50.720">
    <property type="entry name" value="NAD(P)-binding Rossmann-like Domain"/>
    <property type="match status" value="1"/>
</dbReference>
<keyword evidence="2" id="KW-0808">Transferase</keyword>
<dbReference type="Gene3D" id="3.90.550.10">
    <property type="entry name" value="Spore Coat Polysaccharide Biosynthesis Protein SpsA, Chain A"/>
    <property type="match status" value="1"/>
</dbReference>
<evidence type="ECO:0000313" key="3">
    <source>
        <dbReference type="Proteomes" id="UP000277811"/>
    </source>
</evidence>
<organism evidence="2 3">
    <name type="scientific">Lucifera butyrica</name>
    <dbReference type="NCBI Taxonomy" id="1351585"/>
    <lineage>
        <taxon>Bacteria</taxon>
        <taxon>Bacillati</taxon>
        <taxon>Bacillota</taxon>
        <taxon>Negativicutes</taxon>
        <taxon>Veillonellales</taxon>
        <taxon>Veillonellaceae</taxon>
        <taxon>Lucifera</taxon>
    </lineage>
</organism>
<dbReference type="InterPro" id="IPR029063">
    <property type="entry name" value="SAM-dependent_MTases_sf"/>
</dbReference>